<dbReference type="Gene3D" id="1.20.1600.10">
    <property type="entry name" value="Outer membrane efflux proteins (OEP)"/>
    <property type="match status" value="1"/>
</dbReference>
<evidence type="ECO:0000256" key="4">
    <source>
        <dbReference type="ARBA" id="ARBA00022692"/>
    </source>
</evidence>
<feature type="region of interest" description="Disordered" evidence="9">
    <location>
        <begin position="97"/>
        <end position="117"/>
    </location>
</feature>
<keyword evidence="3 8" id="KW-1134">Transmembrane beta strand</keyword>
<evidence type="ECO:0000256" key="5">
    <source>
        <dbReference type="ARBA" id="ARBA00023139"/>
    </source>
</evidence>
<keyword evidence="7 8" id="KW-0449">Lipoprotein</keyword>
<keyword evidence="5 8" id="KW-0564">Palmitate</keyword>
<evidence type="ECO:0000256" key="9">
    <source>
        <dbReference type="SAM" id="MobiDB-lite"/>
    </source>
</evidence>
<dbReference type="SUPFAM" id="SSF56954">
    <property type="entry name" value="Outer membrane efflux proteins (OEP)"/>
    <property type="match status" value="1"/>
</dbReference>
<dbReference type="PANTHER" id="PTHR30203:SF32">
    <property type="entry name" value="CATION EFFLUX SYSTEM PROTEIN CUSC"/>
    <property type="match status" value="1"/>
</dbReference>
<protein>
    <submittedName>
        <fullName evidence="10">Multidrug efflux system outer membrane protein</fullName>
    </submittedName>
</protein>
<evidence type="ECO:0000256" key="6">
    <source>
        <dbReference type="ARBA" id="ARBA00023237"/>
    </source>
</evidence>
<dbReference type="PANTHER" id="PTHR30203">
    <property type="entry name" value="OUTER MEMBRANE CATION EFFLUX PROTEIN"/>
    <property type="match status" value="1"/>
</dbReference>
<dbReference type="InterPro" id="IPR010131">
    <property type="entry name" value="MdtP/NodT-like"/>
</dbReference>
<evidence type="ECO:0000256" key="3">
    <source>
        <dbReference type="ARBA" id="ARBA00022452"/>
    </source>
</evidence>
<dbReference type="Proteomes" id="UP000294575">
    <property type="component" value="Unassembled WGS sequence"/>
</dbReference>
<sequence length="467" mass="51374">MKYNLLTLAMLAGLTGCSMIPQYQQPVAPYAASWEQQAASSAQVPEWQLFFRDNNLQQLIRTALEHNRDLRVAALNAEAFRAQYRIQRSELFPSIDASGAGTHQRVPRKVSQTGDAQTTHQYSAAVGMNAWELDFFGRIRSLKDQALQNYFASAQAQRSAELSLVANVATAWFTLQADQASLQLAEATLQTYEDSQRLTELSHDAGIASALELQQSRTATDGARVTLAQNQRQLAQSRNALQLVLGAPLPDQLAPSGKLDNHSLADLPVLLPSELLQRRPDIMQAEHQLQAANANIGAARAAFFPSISLTATAGSLSGELSDLFGSGTGTWLFQPQINLPIFNSGRLKANLEYSEIQKDIHVAQYEKAIQTAFQEVADGLVARKTYADQLAAQEQLLVSSQTYLDLADRRYREGIDNQLTLLDAQRLNFNTRQQHINVQLARLVSEVNLFKALGGGFDNEAAPPQVN</sequence>
<dbReference type="RefSeq" id="WP_101496271.1">
    <property type="nucleotide sequence ID" value="NZ_LNJZ01000005.1"/>
</dbReference>
<dbReference type="GO" id="GO:0015562">
    <property type="term" value="F:efflux transmembrane transporter activity"/>
    <property type="evidence" value="ECO:0007669"/>
    <property type="project" value="InterPro"/>
</dbReference>
<dbReference type="OrthoDB" id="9770517at2"/>
<comment type="similarity">
    <text evidence="2 8">Belongs to the outer membrane factor (OMF) (TC 1.B.17) family.</text>
</comment>
<dbReference type="NCBIfam" id="TIGR01845">
    <property type="entry name" value="outer_NodT"/>
    <property type="match status" value="1"/>
</dbReference>
<dbReference type="AlphaFoldDB" id="A0A4R6TXE7"/>
<dbReference type="InterPro" id="IPR003423">
    <property type="entry name" value="OMP_efflux"/>
</dbReference>
<dbReference type="GO" id="GO:0009279">
    <property type="term" value="C:cell outer membrane"/>
    <property type="evidence" value="ECO:0007669"/>
    <property type="project" value="UniProtKB-SubCell"/>
</dbReference>
<evidence type="ECO:0000313" key="11">
    <source>
        <dbReference type="Proteomes" id="UP000294575"/>
    </source>
</evidence>
<name>A0A4R6TXE7_9GAMM</name>
<evidence type="ECO:0000256" key="7">
    <source>
        <dbReference type="ARBA" id="ARBA00023288"/>
    </source>
</evidence>
<organism evidence="10 11">
    <name type="scientific">Thiopseudomonas denitrificans</name>
    <dbReference type="NCBI Taxonomy" id="1501432"/>
    <lineage>
        <taxon>Bacteria</taxon>
        <taxon>Pseudomonadati</taxon>
        <taxon>Pseudomonadota</taxon>
        <taxon>Gammaproteobacteria</taxon>
        <taxon>Pseudomonadales</taxon>
        <taxon>Pseudomonadaceae</taxon>
        <taxon>Thiopseudomonas</taxon>
    </lineage>
</organism>
<keyword evidence="6" id="KW-0998">Cell outer membrane</keyword>
<keyword evidence="4 8" id="KW-0812">Transmembrane</keyword>
<keyword evidence="11" id="KW-1185">Reference proteome</keyword>
<keyword evidence="8" id="KW-0472">Membrane</keyword>
<gene>
    <name evidence="10" type="ORF">DFQ45_104135</name>
</gene>
<evidence type="ECO:0000313" key="10">
    <source>
        <dbReference type="EMBL" id="TDQ38560.1"/>
    </source>
</evidence>
<comment type="caution">
    <text evidence="10">The sequence shown here is derived from an EMBL/GenBank/DDBJ whole genome shotgun (WGS) entry which is preliminary data.</text>
</comment>
<accession>A0A4R6TXE7</accession>
<evidence type="ECO:0000256" key="2">
    <source>
        <dbReference type="ARBA" id="ARBA00007613"/>
    </source>
</evidence>
<comment type="subcellular location">
    <subcellularLocation>
        <location evidence="1 8">Cell outer membrane</location>
        <topology evidence="1 8">Lipid-anchor</topology>
    </subcellularLocation>
</comment>
<reference evidence="10 11" key="1">
    <citation type="submission" date="2019-03" db="EMBL/GenBank/DDBJ databases">
        <title>Genomic Encyclopedia of Type Strains, Phase IV (KMG-IV): sequencing the most valuable type-strain genomes for metagenomic binning, comparative biology and taxonomic classification.</title>
        <authorList>
            <person name="Goeker M."/>
        </authorList>
    </citation>
    <scope>NUCLEOTIDE SEQUENCE [LARGE SCALE GENOMIC DNA]</scope>
    <source>
        <strain evidence="10 11">DSM 28679</strain>
    </source>
</reference>
<dbReference type="Pfam" id="PF02321">
    <property type="entry name" value="OEP"/>
    <property type="match status" value="2"/>
</dbReference>
<evidence type="ECO:0000256" key="8">
    <source>
        <dbReference type="RuleBase" id="RU362097"/>
    </source>
</evidence>
<proteinExistence type="inferred from homology"/>
<dbReference type="Gene3D" id="2.20.200.10">
    <property type="entry name" value="Outer membrane efflux proteins (OEP)"/>
    <property type="match status" value="1"/>
</dbReference>
<evidence type="ECO:0000256" key="1">
    <source>
        <dbReference type="ARBA" id="ARBA00004459"/>
    </source>
</evidence>
<dbReference type="EMBL" id="SNYK01000004">
    <property type="protein sequence ID" value="TDQ38560.1"/>
    <property type="molecule type" value="Genomic_DNA"/>
</dbReference>
<dbReference type="PROSITE" id="PS51257">
    <property type="entry name" value="PROKAR_LIPOPROTEIN"/>
    <property type="match status" value="1"/>
</dbReference>